<organism evidence="1 2">
    <name type="scientific">Leptospira gomenensis</name>
    <dbReference type="NCBI Taxonomy" id="2484974"/>
    <lineage>
        <taxon>Bacteria</taxon>
        <taxon>Pseudomonadati</taxon>
        <taxon>Spirochaetota</taxon>
        <taxon>Spirochaetia</taxon>
        <taxon>Leptospirales</taxon>
        <taxon>Leptospiraceae</taxon>
        <taxon>Leptospira</taxon>
    </lineage>
</organism>
<keyword evidence="2" id="KW-1185">Reference proteome</keyword>
<dbReference type="OrthoDB" id="344059at2"/>
<dbReference type="Gene3D" id="2.120.10.30">
    <property type="entry name" value="TolB, C-terminal domain"/>
    <property type="match status" value="1"/>
</dbReference>
<dbReference type="EMBL" id="RQFA01000046">
    <property type="protein sequence ID" value="TGK33317.1"/>
    <property type="molecule type" value="Genomic_DNA"/>
</dbReference>
<evidence type="ECO:0000313" key="1">
    <source>
        <dbReference type="EMBL" id="TGK33317.1"/>
    </source>
</evidence>
<dbReference type="Pfam" id="PF06739">
    <property type="entry name" value="SBBP"/>
    <property type="match status" value="4"/>
</dbReference>
<dbReference type="AlphaFoldDB" id="A0A5F1YLE7"/>
<gene>
    <name evidence="1" type="ORF">EHQ17_11020</name>
</gene>
<dbReference type="NCBIfam" id="NF047494">
    <property type="entry name" value="Lepto_SBBP_lipo"/>
    <property type="match status" value="1"/>
</dbReference>
<protein>
    <recommendedName>
        <fullName evidence="3">Beta-propeller repeat protein</fullName>
    </recommendedName>
</protein>
<dbReference type="PANTHER" id="PTHR35580">
    <property type="entry name" value="CELL SURFACE GLYCOPROTEIN (S-LAYER PROTEIN)-LIKE PROTEIN"/>
    <property type="match status" value="1"/>
</dbReference>
<comment type="caution">
    <text evidence="1">The sequence shown here is derived from an EMBL/GenBank/DDBJ whole genome shotgun (WGS) entry which is preliminary data.</text>
</comment>
<dbReference type="InterPro" id="IPR010620">
    <property type="entry name" value="SBBP_repeat"/>
</dbReference>
<reference evidence="1" key="1">
    <citation type="journal article" date="2019" name="PLoS Negl. Trop. Dis.">
        <title>Revisiting the worldwide diversity of Leptospira species in the environment.</title>
        <authorList>
            <person name="Vincent A.T."/>
            <person name="Schiettekatte O."/>
            <person name="Bourhy P."/>
            <person name="Veyrier F.J."/>
            <person name="Picardeau M."/>
        </authorList>
    </citation>
    <scope>NUCLEOTIDE SEQUENCE [LARGE SCALE GENOMIC DNA]</scope>
    <source>
        <strain evidence="1">201800299</strain>
    </source>
</reference>
<dbReference type="PROSITE" id="PS51257">
    <property type="entry name" value="PROKAR_LIPOPROTEIN"/>
    <property type="match status" value="1"/>
</dbReference>
<dbReference type="InterPro" id="IPR052918">
    <property type="entry name" value="Motility_Chemotaxis_Reg"/>
</dbReference>
<sequence>MNPLRFYTILIVALYACSPTQEFNPSDPGTKEYWMELLLGKVRIPFFSENEGTLQWAVVNGSAGLPSLGIALATDANGFSHVAGNTSGTLFAPSPIGALDLILAKYDTRKNLLWGKQLGVSGASVTVTGIAIDPFGNSYVVGFTNASFQAPAISGQDTFVLKFDPEGNKVWGTQLGPPSGAHFTQSTKIAVDIFGNSYVIGTTNGAFGGPAPSSGLNGYVFKLDSNGALLWIRQNAIPTANYNSEGIAFDRNTGTIYMVGFGGANFETETVPSIGNNDLFIVKYDPANGAKQFFAQLGSASREAQGSAIATDVYGNVYAGGMSNADFGSNADGTSYLGLIVKYDFFGNRQWIRQFGAPSGSSIITKVFALSTDAGGNLFATGSTQSDLVSDSGPSAGGSDLFLIKYDRFGQKEWVRQYGETLKTAQGLDLQNDFEGNVYCTGSGSIGFLGIPSIGTQDLFLLKFR</sequence>
<evidence type="ECO:0000313" key="2">
    <source>
        <dbReference type="Proteomes" id="UP000298277"/>
    </source>
</evidence>
<dbReference type="SUPFAM" id="SSF101898">
    <property type="entry name" value="NHL repeat"/>
    <property type="match status" value="1"/>
</dbReference>
<dbReference type="InterPro" id="IPR011042">
    <property type="entry name" value="6-blade_b-propeller_TolB-like"/>
</dbReference>
<name>A0A5F1YLE7_9LEPT</name>
<dbReference type="RefSeq" id="WP_135594572.1">
    <property type="nucleotide sequence ID" value="NZ_RQEZ01000013.1"/>
</dbReference>
<dbReference type="PANTHER" id="PTHR35580:SF1">
    <property type="entry name" value="PHYTASE-LIKE DOMAIN-CONTAINING PROTEIN"/>
    <property type="match status" value="1"/>
</dbReference>
<evidence type="ECO:0008006" key="3">
    <source>
        <dbReference type="Google" id="ProtNLM"/>
    </source>
</evidence>
<proteinExistence type="predicted"/>
<accession>A0A5F1YLE7</accession>
<dbReference type="Proteomes" id="UP000298277">
    <property type="component" value="Unassembled WGS sequence"/>
</dbReference>